<dbReference type="Pfam" id="PF01844">
    <property type="entry name" value="HNH"/>
    <property type="match status" value="1"/>
</dbReference>
<dbReference type="Gene3D" id="1.10.30.50">
    <property type="match status" value="1"/>
</dbReference>
<comment type="similarity">
    <text evidence="1">Belongs to the Rv1128c/1148c/1588c/1702c/1945/3466 family.</text>
</comment>
<dbReference type="RefSeq" id="WP_270949677.1">
    <property type="nucleotide sequence ID" value="NZ_JAQGLA010000023.1"/>
</dbReference>
<evidence type="ECO:0000256" key="2">
    <source>
        <dbReference type="SAM" id="Coils"/>
    </source>
</evidence>
<gene>
    <name evidence="5" type="ORF">OU415_16485</name>
</gene>
<evidence type="ECO:0000313" key="5">
    <source>
        <dbReference type="EMBL" id="MDA3627044.1"/>
    </source>
</evidence>
<organism evidence="5 6">
    <name type="scientific">Saccharopolyspora oryzae</name>
    <dbReference type="NCBI Taxonomy" id="2997343"/>
    <lineage>
        <taxon>Bacteria</taxon>
        <taxon>Bacillati</taxon>
        <taxon>Actinomycetota</taxon>
        <taxon>Actinomycetes</taxon>
        <taxon>Pseudonocardiales</taxon>
        <taxon>Pseudonocardiaceae</taxon>
        <taxon>Saccharopolyspora</taxon>
    </lineage>
</organism>
<dbReference type="InterPro" id="IPR002711">
    <property type="entry name" value="HNH"/>
</dbReference>
<feature type="coiled-coil region" evidence="2">
    <location>
        <begin position="43"/>
        <end position="70"/>
    </location>
</feature>
<feature type="compositionally biased region" description="Polar residues" evidence="3">
    <location>
        <begin position="467"/>
        <end position="487"/>
    </location>
</feature>
<feature type="compositionally biased region" description="Low complexity" evidence="3">
    <location>
        <begin position="23"/>
        <end position="34"/>
    </location>
</feature>
<dbReference type="CDD" id="cd00085">
    <property type="entry name" value="HNHc"/>
    <property type="match status" value="1"/>
</dbReference>
<dbReference type="Pfam" id="PF02720">
    <property type="entry name" value="DUF222"/>
    <property type="match status" value="1"/>
</dbReference>
<evidence type="ECO:0000313" key="6">
    <source>
        <dbReference type="Proteomes" id="UP001210380"/>
    </source>
</evidence>
<feature type="compositionally biased region" description="Polar residues" evidence="3">
    <location>
        <begin position="1"/>
        <end position="10"/>
    </location>
</feature>
<evidence type="ECO:0000259" key="4">
    <source>
        <dbReference type="SMART" id="SM00507"/>
    </source>
</evidence>
<protein>
    <submittedName>
        <fullName evidence="5">DUF222 domain-containing protein</fullName>
    </submittedName>
</protein>
<dbReference type="EMBL" id="JAQGLA010000023">
    <property type="protein sequence ID" value="MDA3627044.1"/>
    <property type="molecule type" value="Genomic_DNA"/>
</dbReference>
<evidence type="ECO:0000256" key="1">
    <source>
        <dbReference type="ARBA" id="ARBA00023450"/>
    </source>
</evidence>
<dbReference type="InterPro" id="IPR003615">
    <property type="entry name" value="HNH_nuc"/>
</dbReference>
<dbReference type="SMART" id="SM00507">
    <property type="entry name" value="HNHc"/>
    <property type="match status" value="1"/>
</dbReference>
<feature type="region of interest" description="Disordered" evidence="3">
    <location>
        <begin position="1"/>
        <end position="38"/>
    </location>
</feature>
<keyword evidence="2" id="KW-0175">Coiled coil</keyword>
<sequence length="549" mass="59879">MTPLLTTPNTAPDPGALVPSVTPGPVGAPPRAAGSRVGSMASCTELTARIRQLEREIRQARVEQLELIAEADRRRIFATQGARSTQVWLKGLLHIDGSDAKTRVTIAKATTHPNDAPEGTNAAISAELPATVEALAKGALDLKHASIISRCVGALPEHARHRAGEVEKLLVNNASRMCPRDLAKLADHVKHTLDGSGAAKDEQAQHESRELHYATALDGMLVIKARLDKETGAKFVEAIRPLSAPRPETNGEKDPRTPAQRNADGLSAMLDVVLESDHMPRTGGQRPHLTITIDYDDLKQQIPTNTPGMLTSTDQPITPETVRRIACDSEVLPMMLGGDSLPLDVGTAHRTAPPHIRAALLTRDGACAFPDCDRPPGTPQAHHIVHWIDGGPTTVDNMVMLCAHHHRTTHQQHWQIDLHKGRPLFTPPPPSTQHEHRAPAAKHYPPPSATPSTTPYPNHAPRRNPNETHPQQVDNPNLPKTRQPRLNQQPATRRRQRTPTPQSKSANQPRRERKKVHQSTHTEPDTSRSLEATAADPETRRPSHTGSSP</sequence>
<evidence type="ECO:0000256" key="3">
    <source>
        <dbReference type="SAM" id="MobiDB-lite"/>
    </source>
</evidence>
<proteinExistence type="inferred from homology"/>
<keyword evidence="6" id="KW-1185">Reference proteome</keyword>
<name>A0ABT4UZA2_9PSEU</name>
<feature type="region of interest" description="Disordered" evidence="3">
    <location>
        <begin position="240"/>
        <end position="262"/>
    </location>
</feature>
<comment type="caution">
    <text evidence="5">The sequence shown here is derived from an EMBL/GenBank/DDBJ whole genome shotgun (WGS) entry which is preliminary data.</text>
</comment>
<dbReference type="InterPro" id="IPR003870">
    <property type="entry name" value="DUF222"/>
</dbReference>
<feature type="region of interest" description="Disordered" evidence="3">
    <location>
        <begin position="413"/>
        <end position="549"/>
    </location>
</feature>
<feature type="domain" description="HNH nuclease" evidence="4">
    <location>
        <begin position="355"/>
        <end position="407"/>
    </location>
</feature>
<reference evidence="5 6" key="1">
    <citation type="submission" date="2022-11" db="EMBL/GenBank/DDBJ databases">
        <title>Draft genome sequence of Saccharopolyspora sp. WRP15-2 isolated from rhizosphere soils of wild rice in Thailand.</title>
        <authorList>
            <person name="Duangmal K."/>
            <person name="Kammanee S."/>
            <person name="Muangham S."/>
        </authorList>
    </citation>
    <scope>NUCLEOTIDE SEQUENCE [LARGE SCALE GENOMIC DNA]</scope>
    <source>
        <strain evidence="5 6">WRP15-2</strain>
    </source>
</reference>
<dbReference type="Proteomes" id="UP001210380">
    <property type="component" value="Unassembled WGS sequence"/>
</dbReference>
<accession>A0ABT4UZA2</accession>